<protein>
    <recommendedName>
        <fullName evidence="3">U-box domain-containing protein</fullName>
    </recommendedName>
</protein>
<evidence type="ECO:0000256" key="1">
    <source>
        <dbReference type="ARBA" id="ARBA00004906"/>
    </source>
</evidence>
<dbReference type="SUPFAM" id="SSF57850">
    <property type="entry name" value="RING/U-box"/>
    <property type="match status" value="1"/>
</dbReference>
<comment type="pathway">
    <text evidence="1">Protein modification; protein ubiquitination.</text>
</comment>
<evidence type="ECO:0000256" key="2">
    <source>
        <dbReference type="ARBA" id="ARBA00022679"/>
    </source>
</evidence>
<dbReference type="EMBL" id="JAJJMB010001716">
    <property type="protein sequence ID" value="KAI3955854.1"/>
    <property type="molecule type" value="Genomic_DNA"/>
</dbReference>
<dbReference type="GO" id="GO:0016567">
    <property type="term" value="P:protein ubiquitination"/>
    <property type="evidence" value="ECO:0007669"/>
    <property type="project" value="InterPro"/>
</dbReference>
<feature type="domain" description="U-box" evidence="3">
    <location>
        <begin position="1"/>
        <end position="56"/>
    </location>
</feature>
<evidence type="ECO:0000259" key="3">
    <source>
        <dbReference type="Pfam" id="PF04564"/>
    </source>
</evidence>
<dbReference type="Pfam" id="PF04564">
    <property type="entry name" value="U-box"/>
    <property type="match status" value="1"/>
</dbReference>
<dbReference type="Gene3D" id="3.30.40.10">
    <property type="entry name" value="Zinc/RING finger domain, C3HC4 (zinc finger)"/>
    <property type="match status" value="1"/>
</dbReference>
<keyword evidence="5" id="KW-1185">Reference proteome</keyword>
<name>A0AAD4XWT9_9MAGN</name>
<evidence type="ECO:0000313" key="5">
    <source>
        <dbReference type="Proteomes" id="UP001202328"/>
    </source>
</evidence>
<dbReference type="Proteomes" id="UP001202328">
    <property type="component" value="Unassembled WGS sequence"/>
</dbReference>
<keyword evidence="2" id="KW-0808">Transferase</keyword>
<dbReference type="GO" id="GO:0004842">
    <property type="term" value="F:ubiquitin-protein transferase activity"/>
    <property type="evidence" value="ECO:0007669"/>
    <property type="project" value="InterPro"/>
</dbReference>
<organism evidence="4 5">
    <name type="scientific">Papaver atlanticum</name>
    <dbReference type="NCBI Taxonomy" id="357466"/>
    <lineage>
        <taxon>Eukaryota</taxon>
        <taxon>Viridiplantae</taxon>
        <taxon>Streptophyta</taxon>
        <taxon>Embryophyta</taxon>
        <taxon>Tracheophyta</taxon>
        <taxon>Spermatophyta</taxon>
        <taxon>Magnoliopsida</taxon>
        <taxon>Ranunculales</taxon>
        <taxon>Papaveraceae</taxon>
        <taxon>Papaveroideae</taxon>
        <taxon>Papaver</taxon>
    </lineage>
</organism>
<dbReference type="AlphaFoldDB" id="A0AAD4XWT9"/>
<evidence type="ECO:0000313" key="4">
    <source>
        <dbReference type="EMBL" id="KAI3955854.1"/>
    </source>
</evidence>
<proteinExistence type="predicted"/>
<gene>
    <name evidence="4" type="ORF">MKW98_006214</name>
</gene>
<accession>A0AAD4XWT9</accession>
<reference evidence="4" key="1">
    <citation type="submission" date="2022-04" db="EMBL/GenBank/DDBJ databases">
        <title>A functionally conserved STORR gene fusion in Papaver species that diverged 16.8 million years ago.</title>
        <authorList>
            <person name="Catania T."/>
        </authorList>
    </citation>
    <scope>NUCLEOTIDE SEQUENCE</scope>
    <source>
        <strain evidence="4">S-188037</strain>
    </source>
</reference>
<comment type="caution">
    <text evidence="4">The sequence shown here is derived from an EMBL/GenBank/DDBJ whole genome shotgun (WGS) entry which is preliminary data.</text>
</comment>
<dbReference type="InterPro" id="IPR003613">
    <property type="entry name" value="Ubox_domain"/>
</dbReference>
<dbReference type="InterPro" id="IPR013083">
    <property type="entry name" value="Znf_RING/FYVE/PHD"/>
</dbReference>
<sequence length="73" mass="8374">MEDPVVLPLNSRMDRSVIQKTYFQVPYPFSGKYLTEDMLVSDDRLKARIEEFISSSSHEKISSPGAQDDYSDL</sequence>